<dbReference type="InterPro" id="IPR000297">
    <property type="entry name" value="PPIase_PpiC"/>
</dbReference>
<dbReference type="InterPro" id="IPR052029">
    <property type="entry name" value="PpiD_chaperone"/>
</dbReference>
<comment type="subcellular location">
    <subcellularLocation>
        <location evidence="1">Cell inner membrane</location>
        <topology evidence="1">Single-pass type II membrane protein</topology>
        <orientation evidence="1">Periplasmic side</orientation>
    </subcellularLocation>
</comment>
<keyword evidence="4" id="KW-0812">Transmembrane</keyword>
<dbReference type="PANTHER" id="PTHR47529:SF1">
    <property type="entry name" value="PERIPLASMIC CHAPERONE PPID"/>
    <property type="match status" value="1"/>
</dbReference>
<evidence type="ECO:0000256" key="1">
    <source>
        <dbReference type="ARBA" id="ARBA00004382"/>
    </source>
</evidence>
<evidence type="ECO:0000256" key="10">
    <source>
        <dbReference type="ARBA" id="ARBA00042775"/>
    </source>
</evidence>
<dbReference type="SUPFAM" id="SSF54534">
    <property type="entry name" value="FKBP-like"/>
    <property type="match status" value="2"/>
</dbReference>
<dbReference type="Pfam" id="PF13623">
    <property type="entry name" value="SurA_N_2"/>
    <property type="match status" value="1"/>
</dbReference>
<keyword evidence="3" id="KW-0997">Cell inner membrane</keyword>
<accession>A0A7V2ZIE8</accession>
<dbReference type="InterPro" id="IPR023058">
    <property type="entry name" value="PPIase_PpiC_CS"/>
</dbReference>
<dbReference type="InterPro" id="IPR046357">
    <property type="entry name" value="PPIase_dom_sf"/>
</dbReference>
<name>A0A7V2ZIE8_9BACT</name>
<dbReference type="PANTHER" id="PTHR47529">
    <property type="entry name" value="PEPTIDYL-PROLYL CIS-TRANS ISOMERASE D"/>
    <property type="match status" value="1"/>
</dbReference>
<evidence type="ECO:0000256" key="6">
    <source>
        <dbReference type="ARBA" id="ARBA00023136"/>
    </source>
</evidence>
<dbReference type="PROSITE" id="PS01096">
    <property type="entry name" value="PPIC_PPIASE_1"/>
    <property type="match status" value="1"/>
</dbReference>
<dbReference type="GO" id="GO:0005886">
    <property type="term" value="C:plasma membrane"/>
    <property type="evidence" value="ECO:0007669"/>
    <property type="project" value="UniProtKB-SubCell"/>
</dbReference>
<evidence type="ECO:0000259" key="12">
    <source>
        <dbReference type="PROSITE" id="PS50198"/>
    </source>
</evidence>
<keyword evidence="11" id="KW-0697">Rotamase</keyword>
<keyword evidence="5" id="KW-1133">Transmembrane helix</keyword>
<reference evidence="13" key="1">
    <citation type="journal article" date="2020" name="mSystems">
        <title>Genome- and Community-Level Interaction Insights into Carbon Utilization and Element Cycling Functions of Hydrothermarchaeota in Hydrothermal Sediment.</title>
        <authorList>
            <person name="Zhou Z."/>
            <person name="Liu Y."/>
            <person name="Xu W."/>
            <person name="Pan J."/>
            <person name="Luo Z.H."/>
            <person name="Li M."/>
        </authorList>
    </citation>
    <scope>NUCLEOTIDE SEQUENCE [LARGE SCALE GENOMIC DNA]</scope>
    <source>
        <strain evidence="13">SpSt-479</strain>
    </source>
</reference>
<evidence type="ECO:0000256" key="8">
    <source>
        <dbReference type="ARBA" id="ARBA00038408"/>
    </source>
</evidence>
<evidence type="ECO:0000256" key="4">
    <source>
        <dbReference type="ARBA" id="ARBA00022692"/>
    </source>
</evidence>
<dbReference type="InterPro" id="IPR027304">
    <property type="entry name" value="Trigger_fact/SurA_dom_sf"/>
</dbReference>
<evidence type="ECO:0000256" key="7">
    <source>
        <dbReference type="ARBA" id="ARBA00023186"/>
    </source>
</evidence>
<keyword evidence="7" id="KW-0143">Chaperone</keyword>
<evidence type="ECO:0000256" key="9">
    <source>
        <dbReference type="ARBA" id="ARBA00040743"/>
    </source>
</evidence>
<dbReference type="Gene3D" id="3.10.50.40">
    <property type="match status" value="2"/>
</dbReference>
<evidence type="ECO:0000256" key="3">
    <source>
        <dbReference type="ARBA" id="ARBA00022519"/>
    </source>
</evidence>
<dbReference type="PROSITE" id="PS50198">
    <property type="entry name" value="PPIC_PPIASE_2"/>
    <property type="match status" value="1"/>
</dbReference>
<dbReference type="RefSeq" id="WP_304145884.1">
    <property type="nucleotide sequence ID" value="NZ_JAOAIE010000061.1"/>
</dbReference>
<evidence type="ECO:0000256" key="5">
    <source>
        <dbReference type="ARBA" id="ARBA00022989"/>
    </source>
</evidence>
<keyword evidence="11" id="KW-0413">Isomerase</keyword>
<keyword evidence="6" id="KW-0472">Membrane</keyword>
<gene>
    <name evidence="13" type="ORF">ENS31_03560</name>
</gene>
<dbReference type="Gene3D" id="1.10.4030.10">
    <property type="entry name" value="Porin chaperone SurA, peptide-binding domain"/>
    <property type="match status" value="1"/>
</dbReference>
<protein>
    <recommendedName>
        <fullName evidence="9">Periplasmic chaperone PpiD</fullName>
    </recommendedName>
    <alternativeName>
        <fullName evidence="10">Periplasmic folding chaperone</fullName>
    </alternativeName>
</protein>
<comment type="caution">
    <text evidence="13">The sequence shown here is derived from an EMBL/GenBank/DDBJ whole genome shotgun (WGS) entry which is preliminary data.</text>
</comment>
<dbReference type="EMBL" id="DSUJ01000008">
    <property type="protein sequence ID" value="HFI90594.1"/>
    <property type="molecule type" value="Genomic_DNA"/>
</dbReference>
<evidence type="ECO:0000256" key="11">
    <source>
        <dbReference type="PROSITE-ProRule" id="PRU00278"/>
    </source>
</evidence>
<keyword evidence="2" id="KW-1003">Cell membrane</keyword>
<feature type="domain" description="PpiC" evidence="12">
    <location>
        <begin position="337"/>
        <end position="434"/>
    </location>
</feature>
<dbReference type="GO" id="GO:0003755">
    <property type="term" value="F:peptidyl-prolyl cis-trans isomerase activity"/>
    <property type="evidence" value="ECO:0007669"/>
    <property type="project" value="UniProtKB-KW"/>
</dbReference>
<evidence type="ECO:0000256" key="2">
    <source>
        <dbReference type="ARBA" id="ARBA00022475"/>
    </source>
</evidence>
<dbReference type="AlphaFoldDB" id="A0A7V2ZIE8"/>
<proteinExistence type="inferred from homology"/>
<comment type="similarity">
    <text evidence="8">Belongs to the PpiD chaperone family.</text>
</comment>
<sequence length="695" mass="78909">MPMMARMRSLAPAFIITVGALFVLFMVISDSNVLEAIGGKTNYIGKINGKEISYQEFQAALDRQLENLKQQTGQDVDESQMDQIREQVWESIVNQTLIEQAVEKFGITVSDDEIKEIILGENPPDFLKQNFVDSLGNFNRQLYEQAIFDPRNKEALVQAEEFVRQQRLTQKLQSYLLAGIVVTEDEVKQKFIDQNISMEADYVLFDVNSIPESDIKVTDADLKAYYDKNIHLYKQPPQRKLQFVLFPNVPSADDTNMVVKNLQNILRKIKEDSADFKEMVDIYSEVPYSRDTLSVQFFTPEALKLLNAAKPGDVIGPVAAPQGFTLYKYYGKVTTPETFARASHILINQHGSDEKNLEEANKVYNRLIAGEDFAKLAKELSADPGSGKNGGDLGYFTKGMMVKEFEDAVFNGKVGEIQKPVKTSYGYHIIKVTDRINYKYVVERLSLQVKQSATTKDRIFNQANDFSYLANKNGFESEAKLMGYEIRETPLFSEQSVSVPAIGPNKQLVKYSFENSVNTVSPPFKTPSGYVVVRIAEALNERFTPFDEVKTSMKPAVIREKKFEKLEKIAKDVYSKAGGDLYKIPQVRPDLTVQQTGPFTAQGTIPNLGRDYAFINKAQSLEVGKTTEPFKGMRGYYVMKLTKKTPFDKDAYSAQAATIKMQLLNEKKSRFINEWLEQMKKDAKIVDNRYMFFGY</sequence>
<dbReference type="Pfam" id="PF13145">
    <property type="entry name" value="Rotamase_2"/>
    <property type="match status" value="1"/>
</dbReference>
<dbReference type="Pfam" id="PF13616">
    <property type="entry name" value="Rotamase_3"/>
    <property type="match status" value="1"/>
</dbReference>
<dbReference type="SUPFAM" id="SSF109998">
    <property type="entry name" value="Triger factor/SurA peptide-binding domain-like"/>
    <property type="match status" value="1"/>
</dbReference>
<organism evidence="13">
    <name type="scientific">Ignavibacterium album</name>
    <dbReference type="NCBI Taxonomy" id="591197"/>
    <lineage>
        <taxon>Bacteria</taxon>
        <taxon>Pseudomonadati</taxon>
        <taxon>Ignavibacteriota</taxon>
        <taxon>Ignavibacteria</taxon>
        <taxon>Ignavibacteriales</taxon>
        <taxon>Ignavibacteriaceae</taxon>
        <taxon>Ignavibacterium</taxon>
    </lineage>
</organism>
<evidence type="ECO:0000313" key="13">
    <source>
        <dbReference type="EMBL" id="HFI90594.1"/>
    </source>
</evidence>